<dbReference type="OrthoDB" id="40579at2759"/>
<proteinExistence type="predicted"/>
<dbReference type="InterPro" id="IPR023214">
    <property type="entry name" value="HAD_sf"/>
</dbReference>
<evidence type="ECO:0000313" key="2">
    <source>
        <dbReference type="Proteomes" id="UP000054032"/>
    </source>
</evidence>
<accession>W6Z4E1</accession>
<dbReference type="PANTHER" id="PTHR18901">
    <property type="entry name" value="2-DEOXYGLUCOSE-6-PHOSPHATE PHOSPHATASE 2"/>
    <property type="match status" value="1"/>
</dbReference>
<dbReference type="EMBL" id="KI963997">
    <property type="protein sequence ID" value="EUC44800.1"/>
    <property type="molecule type" value="Genomic_DNA"/>
</dbReference>
<gene>
    <name evidence="1" type="ORF">COCMIDRAFT_37417</name>
</gene>
<keyword evidence="2" id="KW-1185">Reference proteome</keyword>
<dbReference type="eggNOG" id="KOG2914">
    <property type="taxonomic scope" value="Eukaryota"/>
</dbReference>
<dbReference type="InterPro" id="IPR036412">
    <property type="entry name" value="HAD-like_sf"/>
</dbReference>
<name>W6Z4E1_COCMI</name>
<organism evidence="1 2">
    <name type="scientific">Bipolaris oryzae ATCC 44560</name>
    <dbReference type="NCBI Taxonomy" id="930090"/>
    <lineage>
        <taxon>Eukaryota</taxon>
        <taxon>Fungi</taxon>
        <taxon>Dikarya</taxon>
        <taxon>Ascomycota</taxon>
        <taxon>Pezizomycotina</taxon>
        <taxon>Dothideomycetes</taxon>
        <taxon>Pleosporomycetidae</taxon>
        <taxon>Pleosporales</taxon>
        <taxon>Pleosporineae</taxon>
        <taxon>Pleosporaceae</taxon>
        <taxon>Bipolaris</taxon>
    </lineage>
</organism>
<dbReference type="HOGENOM" id="CLU_045011_13_0_1"/>
<dbReference type="GO" id="GO:0016791">
    <property type="term" value="F:phosphatase activity"/>
    <property type="evidence" value="ECO:0007669"/>
    <property type="project" value="TreeGrafter"/>
</dbReference>
<dbReference type="AlphaFoldDB" id="W6Z4E1"/>
<dbReference type="Gene3D" id="3.40.50.1000">
    <property type="entry name" value="HAD superfamily/HAD-like"/>
    <property type="match status" value="1"/>
</dbReference>
<dbReference type="PANTHER" id="PTHR18901:SF42">
    <property type="entry name" value="SUPERFAMILY HYDROLASE, PUTATIVE-RELATED"/>
    <property type="match status" value="1"/>
</dbReference>
<sequence>MDELLIDSEDIITLCTNRLLNNYNRPANTLLSDISHAQSSSGGKIKLALASSSKSHSYRLKTSSLETKQLLDFFQPEHQILGGNARLYIGRGKTAPNVCLMALESLNSAHDAEDTIKPDECLVFEDSVTGVEAGKVGMDVLGDDCQLWEIDDGWTERMSGLGSPYHTRHVVQFSM</sequence>
<dbReference type="SUPFAM" id="SSF56784">
    <property type="entry name" value="HAD-like"/>
    <property type="match status" value="1"/>
</dbReference>
<protein>
    <submittedName>
        <fullName evidence="1">Uncharacterized protein</fullName>
    </submittedName>
</protein>
<evidence type="ECO:0000313" key="1">
    <source>
        <dbReference type="EMBL" id="EUC44800.1"/>
    </source>
</evidence>
<dbReference type="KEGG" id="bor:COCMIDRAFT_37417"/>
<dbReference type="GeneID" id="19123243"/>
<dbReference type="Proteomes" id="UP000054032">
    <property type="component" value="Unassembled WGS sequence"/>
</dbReference>
<dbReference type="RefSeq" id="XP_007688681.1">
    <property type="nucleotide sequence ID" value="XM_007690491.1"/>
</dbReference>
<dbReference type="STRING" id="930090.W6Z4E1"/>
<reference evidence="1 2" key="1">
    <citation type="journal article" date="2013" name="PLoS Genet.">
        <title>Comparative genome structure, secondary metabolite, and effector coding capacity across Cochliobolus pathogens.</title>
        <authorList>
            <person name="Condon B.J."/>
            <person name="Leng Y."/>
            <person name="Wu D."/>
            <person name="Bushley K.E."/>
            <person name="Ohm R.A."/>
            <person name="Otillar R."/>
            <person name="Martin J."/>
            <person name="Schackwitz W."/>
            <person name="Grimwood J."/>
            <person name="MohdZainudin N."/>
            <person name="Xue C."/>
            <person name="Wang R."/>
            <person name="Manning V.A."/>
            <person name="Dhillon B."/>
            <person name="Tu Z.J."/>
            <person name="Steffenson B.J."/>
            <person name="Salamov A."/>
            <person name="Sun H."/>
            <person name="Lowry S."/>
            <person name="LaButti K."/>
            <person name="Han J."/>
            <person name="Copeland A."/>
            <person name="Lindquist E."/>
            <person name="Barry K."/>
            <person name="Schmutz J."/>
            <person name="Baker S.E."/>
            <person name="Ciuffetti L.M."/>
            <person name="Grigoriev I.V."/>
            <person name="Zhong S."/>
            <person name="Turgeon B.G."/>
        </authorList>
    </citation>
    <scope>NUCLEOTIDE SEQUENCE [LARGE SCALE GENOMIC DNA]</scope>
    <source>
        <strain evidence="1 2">ATCC 44560</strain>
    </source>
</reference>